<dbReference type="Proteomes" id="UP000008070">
    <property type="component" value="Chromosome"/>
</dbReference>
<evidence type="ECO:0000313" key="2">
    <source>
        <dbReference type="EMBL" id="CAX22971.1"/>
    </source>
</evidence>
<accession>C7CFP5</accession>
<sequence length="140" mass="14126">MQAAPSMAGQAAPVYASSLSAGPRPESAAASPCSGSEAMLTFLRPAVALTALPLAACVPTAAPGWLIAPADPTAAVRAPRSSPVTAGVAHYDVVDPKDWRDLNRAVTPKSGSGGMEDMDHSRMPGMNMPGTGGKRDTGGR</sequence>
<proteinExistence type="predicted"/>
<dbReference type="AlphaFoldDB" id="C7CFP5"/>
<feature type="region of interest" description="Disordered" evidence="1">
    <location>
        <begin position="102"/>
        <end position="140"/>
    </location>
</feature>
<dbReference type="EMBL" id="FP103042">
    <property type="protein sequence ID" value="CAX22971.1"/>
    <property type="molecule type" value="Genomic_DNA"/>
</dbReference>
<protein>
    <submittedName>
        <fullName evidence="2">Uncharacterized protein</fullName>
    </submittedName>
</protein>
<name>C7CFP5_METED</name>
<gene>
    <name evidence="2" type="ORF">METD_I1362</name>
</gene>
<reference evidence="3" key="1">
    <citation type="journal article" date="2009" name="PLoS ONE">
        <title>Methylobacterium genome sequences: a reference blueprint to investigate microbial metabolism of C1 compounds from natural and industrial sources.</title>
        <authorList>
            <person name="Vuilleumier S."/>
            <person name="Chistoserdova L."/>
            <person name="Lee M.-C."/>
            <person name="Bringel F."/>
            <person name="Lajus A."/>
            <person name="Zhou Y."/>
            <person name="Gourion B."/>
            <person name="Barbe V."/>
            <person name="Chang J."/>
            <person name="Cruveiller S."/>
            <person name="Dossat C."/>
            <person name="Gillett W."/>
            <person name="Gruffaz C."/>
            <person name="Haugen E."/>
            <person name="Hourcade E."/>
            <person name="Levy R."/>
            <person name="Mangenot S."/>
            <person name="Muller E."/>
            <person name="Nadalig T."/>
            <person name="Pagni M."/>
            <person name="Penny C."/>
            <person name="Peyraud R."/>
            <person name="Robinson D.G."/>
            <person name="Roche D."/>
            <person name="Rouy Z."/>
            <person name="Saenampechek C."/>
            <person name="Salvignol G."/>
            <person name="Vallenet D."/>
            <person name="Wu Z."/>
            <person name="Marx C.J."/>
            <person name="Vorholt J.A."/>
            <person name="Olson M.V."/>
            <person name="Kaul R."/>
            <person name="Weissenbach J."/>
            <person name="Medigue C."/>
            <person name="Lidstrom M.E."/>
        </authorList>
    </citation>
    <scope>NUCLEOTIDE SEQUENCE [LARGE SCALE GENOMIC DNA]</scope>
    <source>
        <strain evidence="3">DSM 6343 / CIP 106787 / DM4</strain>
    </source>
</reference>
<dbReference type="KEGG" id="mdi:METDI1362"/>
<dbReference type="HOGENOM" id="CLU_156526_0_0_5"/>
<evidence type="ECO:0000313" key="3">
    <source>
        <dbReference type="Proteomes" id="UP000008070"/>
    </source>
</evidence>
<organism evidence="2 3">
    <name type="scientific">Methylorubrum extorquens (strain DSM 6343 / CIP 106787 / DM4)</name>
    <name type="common">Methylobacterium extorquens</name>
    <dbReference type="NCBI Taxonomy" id="661410"/>
    <lineage>
        <taxon>Bacteria</taxon>
        <taxon>Pseudomonadati</taxon>
        <taxon>Pseudomonadota</taxon>
        <taxon>Alphaproteobacteria</taxon>
        <taxon>Hyphomicrobiales</taxon>
        <taxon>Methylobacteriaceae</taxon>
        <taxon>Methylorubrum</taxon>
    </lineage>
</organism>
<evidence type="ECO:0000256" key="1">
    <source>
        <dbReference type="SAM" id="MobiDB-lite"/>
    </source>
</evidence>